<protein>
    <submittedName>
        <fullName evidence="2">Uncharacterized protein</fullName>
    </submittedName>
</protein>
<name>A0A7W9M3G4_9PSEU</name>
<organism evidence="2 3">
    <name type="scientific">Saccharothrix ecbatanensis</name>
    <dbReference type="NCBI Taxonomy" id="1105145"/>
    <lineage>
        <taxon>Bacteria</taxon>
        <taxon>Bacillati</taxon>
        <taxon>Actinomycetota</taxon>
        <taxon>Actinomycetes</taxon>
        <taxon>Pseudonocardiales</taxon>
        <taxon>Pseudonocardiaceae</taxon>
        <taxon>Saccharothrix</taxon>
    </lineage>
</organism>
<gene>
    <name evidence="2" type="ORF">F4560_005760</name>
</gene>
<accession>A0A7W9M3G4</accession>
<dbReference type="NCBIfam" id="NF041721">
    <property type="entry name" value="phane_AmcA_1"/>
    <property type="match status" value="1"/>
</dbReference>
<evidence type="ECO:0000313" key="2">
    <source>
        <dbReference type="EMBL" id="MBB5805992.1"/>
    </source>
</evidence>
<keyword evidence="3" id="KW-1185">Reference proteome</keyword>
<proteinExistence type="predicted"/>
<feature type="region of interest" description="Disordered" evidence="1">
    <location>
        <begin position="43"/>
        <end position="62"/>
    </location>
</feature>
<reference evidence="2 3" key="1">
    <citation type="submission" date="2020-08" db="EMBL/GenBank/DDBJ databases">
        <title>Sequencing the genomes of 1000 actinobacteria strains.</title>
        <authorList>
            <person name="Klenk H.-P."/>
        </authorList>
    </citation>
    <scope>NUCLEOTIDE SEQUENCE [LARGE SCALE GENOMIC DNA]</scope>
    <source>
        <strain evidence="2 3">DSM 45486</strain>
    </source>
</reference>
<evidence type="ECO:0000256" key="1">
    <source>
        <dbReference type="SAM" id="MobiDB-lite"/>
    </source>
</evidence>
<dbReference type="Proteomes" id="UP000552097">
    <property type="component" value="Unassembled WGS sequence"/>
</dbReference>
<sequence length="62" mass="6855">MFSQTPLAERIRLRSAGFTALLVTAGGTPVRVNSFNNDPTWDNVTGGGGFDNRPTWDDWKNK</sequence>
<dbReference type="AlphaFoldDB" id="A0A7W9M3G4"/>
<evidence type="ECO:0000313" key="3">
    <source>
        <dbReference type="Proteomes" id="UP000552097"/>
    </source>
</evidence>
<comment type="caution">
    <text evidence="2">The sequence shown here is derived from an EMBL/GenBank/DDBJ whole genome shotgun (WGS) entry which is preliminary data.</text>
</comment>
<dbReference type="EMBL" id="JACHMO010000001">
    <property type="protein sequence ID" value="MBB5805992.1"/>
    <property type="molecule type" value="Genomic_DNA"/>
</dbReference>